<dbReference type="RefSeq" id="WP_266130442.1">
    <property type="nucleotide sequence ID" value="NZ_JAPKMY010000005.1"/>
</dbReference>
<dbReference type="Proteomes" id="UP001146019">
    <property type="component" value="Unassembled WGS sequence"/>
</dbReference>
<comment type="caution">
    <text evidence="1">The sequence shown here is derived from an EMBL/GenBank/DDBJ whole genome shotgun (WGS) entry which is preliminary data.</text>
</comment>
<sequence length="341" mass="39196">MPHTVVLFDLENNMPTAHTLGKMVAHYTILYLFNRTGHFDYSLADLTELSSWINSGQVVILDVPEAAQKEYEYAVIAGQLLALLTPDTQIEIISASPSSTVLLDIIRNVHLDCRLVQIESTGQLPSQKRQLPSLETIQKKPYLQMVKKYCDALGKMTGKPNTVEKLRNSVASTLQVVPEKAQHLVGMLINLRIVKCFDQQISYRKKVLKQWISLDVENSNSPDQTDQQFDRQSHIKLHKIDQILESLHAYPQQVDDQESIETVQQGLFKNFEQIDPVQIEVIHKLNDLKTSKPKDIYALRDLLEKMFPQSDVRLLLKELIEKGYIYWNGHEVVYSHEMYLN</sequence>
<organism evidence="1 2">
    <name type="scientific">Acinetobacter nematophilus</name>
    <dbReference type="NCBI Taxonomy" id="2994642"/>
    <lineage>
        <taxon>Bacteria</taxon>
        <taxon>Pseudomonadati</taxon>
        <taxon>Pseudomonadota</taxon>
        <taxon>Gammaproteobacteria</taxon>
        <taxon>Moraxellales</taxon>
        <taxon>Moraxellaceae</taxon>
        <taxon>Acinetobacter</taxon>
    </lineage>
</organism>
<name>A0A9X3DUG1_9GAMM</name>
<evidence type="ECO:0008006" key="3">
    <source>
        <dbReference type="Google" id="ProtNLM"/>
    </source>
</evidence>
<accession>A0A9X3DUG1</accession>
<dbReference type="AlphaFoldDB" id="A0A9X3DUG1"/>
<evidence type="ECO:0000313" key="1">
    <source>
        <dbReference type="EMBL" id="MCX5468245.1"/>
    </source>
</evidence>
<evidence type="ECO:0000313" key="2">
    <source>
        <dbReference type="Proteomes" id="UP001146019"/>
    </source>
</evidence>
<protein>
    <recommendedName>
        <fullName evidence="3">PIN-like domain-containing protein</fullName>
    </recommendedName>
</protein>
<keyword evidence="2" id="KW-1185">Reference proteome</keyword>
<proteinExistence type="predicted"/>
<gene>
    <name evidence="1" type="ORF">OSH00_10860</name>
</gene>
<reference evidence="1" key="1">
    <citation type="submission" date="2022-11" db="EMBL/GenBank/DDBJ databases">
        <title>Biodiversity and phylogenetic relationships of bacteria.</title>
        <authorList>
            <person name="Machado R.A.R."/>
            <person name="Bhat A."/>
            <person name="Loulou A."/>
            <person name="Kallel S."/>
        </authorList>
    </citation>
    <scope>NUCLEOTIDE SEQUENCE</scope>
    <source>
        <strain evidence="1">A-IN1</strain>
    </source>
</reference>
<dbReference type="EMBL" id="JAPKMY010000005">
    <property type="protein sequence ID" value="MCX5468245.1"/>
    <property type="molecule type" value="Genomic_DNA"/>
</dbReference>